<evidence type="ECO:0000313" key="5">
    <source>
        <dbReference type="EMBL" id="CAJ0575454.1"/>
    </source>
</evidence>
<keyword evidence="6" id="KW-1185">Reference proteome</keyword>
<dbReference type="Gene3D" id="1.10.287.370">
    <property type="match status" value="1"/>
</dbReference>
<dbReference type="SUPFAM" id="SSF46579">
    <property type="entry name" value="Prefoldin"/>
    <property type="match status" value="1"/>
</dbReference>
<comment type="subunit">
    <text evidence="2">Heterohexamer of two PFD-alpha type and four PFD-beta type subunits.</text>
</comment>
<dbReference type="PANTHER" id="PTHR12409:SF0">
    <property type="entry name" value="PREFOLDIN SUBUNIT 3"/>
    <property type="match status" value="1"/>
</dbReference>
<gene>
    <name evidence="5" type="ORF">MSPICULIGERA_LOCUS13764</name>
</gene>
<evidence type="ECO:0000313" key="6">
    <source>
        <dbReference type="Proteomes" id="UP001177023"/>
    </source>
</evidence>
<evidence type="ECO:0000256" key="2">
    <source>
        <dbReference type="ARBA" id="ARBA00011695"/>
    </source>
</evidence>
<dbReference type="GO" id="GO:0007021">
    <property type="term" value="P:tubulin complex assembly"/>
    <property type="evidence" value="ECO:0007669"/>
    <property type="project" value="TreeGrafter"/>
</dbReference>
<name>A0AA36CV46_9BILA</name>
<comment type="similarity">
    <text evidence="1">Belongs to the prefoldin subunit alpha family.</text>
</comment>
<proteinExistence type="inferred from homology"/>
<evidence type="ECO:0000256" key="1">
    <source>
        <dbReference type="ARBA" id="ARBA00010048"/>
    </source>
</evidence>
<dbReference type="GO" id="GO:0015631">
    <property type="term" value="F:tubulin binding"/>
    <property type="evidence" value="ECO:0007669"/>
    <property type="project" value="TreeGrafter"/>
</dbReference>
<accession>A0AA36CV46</accession>
<sequence>MEFAPVDDVTESKRGIPLMQVVEDVGQWLKNEGEISGEEGRERLNEQYRKYKMIEGGLTQQRDRMLEKIPEFSNSLKLIETLIEKREKGEAFETSPMIAEELWTRARVPEPKTVCIWIGANIMVEYELDKAKDLILKNRAKLEAQLKDLCAELAFVKDQITTSEVNMAHVHNFAVKQRRLTTQRMQAS</sequence>
<protein>
    <recommendedName>
        <fullName evidence="7">Prefoldin subunit 3</fullName>
    </recommendedName>
</protein>
<comment type="caution">
    <text evidence="5">The sequence shown here is derived from an EMBL/GenBank/DDBJ whole genome shotgun (WGS) entry which is preliminary data.</text>
</comment>
<reference evidence="5" key="1">
    <citation type="submission" date="2023-06" db="EMBL/GenBank/DDBJ databases">
        <authorList>
            <person name="Delattre M."/>
        </authorList>
    </citation>
    <scope>NUCLEOTIDE SEQUENCE</scope>
    <source>
        <strain evidence="5">AF72</strain>
    </source>
</reference>
<dbReference type="InterPro" id="IPR016655">
    <property type="entry name" value="PFD3"/>
</dbReference>
<organism evidence="5 6">
    <name type="scientific">Mesorhabditis spiculigera</name>
    <dbReference type="NCBI Taxonomy" id="96644"/>
    <lineage>
        <taxon>Eukaryota</taxon>
        <taxon>Metazoa</taxon>
        <taxon>Ecdysozoa</taxon>
        <taxon>Nematoda</taxon>
        <taxon>Chromadorea</taxon>
        <taxon>Rhabditida</taxon>
        <taxon>Rhabditina</taxon>
        <taxon>Rhabditomorpha</taxon>
        <taxon>Rhabditoidea</taxon>
        <taxon>Rhabditidae</taxon>
        <taxon>Mesorhabditinae</taxon>
        <taxon>Mesorhabditis</taxon>
    </lineage>
</organism>
<keyword evidence="4" id="KW-0175">Coiled coil</keyword>
<dbReference type="GO" id="GO:0007017">
    <property type="term" value="P:microtubule-based process"/>
    <property type="evidence" value="ECO:0007669"/>
    <property type="project" value="TreeGrafter"/>
</dbReference>
<dbReference type="InterPro" id="IPR009053">
    <property type="entry name" value="Prefoldin"/>
</dbReference>
<dbReference type="EMBL" id="CATQJA010002639">
    <property type="protein sequence ID" value="CAJ0575454.1"/>
    <property type="molecule type" value="Genomic_DNA"/>
</dbReference>
<dbReference type="CDD" id="cd23156">
    <property type="entry name" value="Prefoldin_3"/>
    <property type="match status" value="1"/>
</dbReference>
<dbReference type="GO" id="GO:0016272">
    <property type="term" value="C:prefoldin complex"/>
    <property type="evidence" value="ECO:0007669"/>
    <property type="project" value="InterPro"/>
</dbReference>
<evidence type="ECO:0000256" key="3">
    <source>
        <dbReference type="ARBA" id="ARBA00023186"/>
    </source>
</evidence>
<dbReference type="Pfam" id="PF02996">
    <property type="entry name" value="Prefoldin"/>
    <property type="match status" value="1"/>
</dbReference>
<feature type="coiled-coil region" evidence="4">
    <location>
        <begin position="132"/>
        <end position="159"/>
    </location>
</feature>
<dbReference type="Proteomes" id="UP001177023">
    <property type="component" value="Unassembled WGS sequence"/>
</dbReference>
<dbReference type="AlphaFoldDB" id="A0AA36CV46"/>
<feature type="non-terminal residue" evidence="5">
    <location>
        <position position="1"/>
    </location>
</feature>
<dbReference type="GO" id="GO:0006457">
    <property type="term" value="P:protein folding"/>
    <property type="evidence" value="ECO:0007669"/>
    <property type="project" value="InterPro"/>
</dbReference>
<dbReference type="PIRSF" id="PIRSF016396">
    <property type="entry name" value="Prefoldin_subunit_3"/>
    <property type="match status" value="1"/>
</dbReference>
<evidence type="ECO:0008006" key="7">
    <source>
        <dbReference type="Google" id="ProtNLM"/>
    </source>
</evidence>
<keyword evidence="3" id="KW-0143">Chaperone</keyword>
<dbReference type="InterPro" id="IPR004127">
    <property type="entry name" value="Prefoldin_subunit_alpha"/>
</dbReference>
<dbReference type="GO" id="GO:0005737">
    <property type="term" value="C:cytoplasm"/>
    <property type="evidence" value="ECO:0007669"/>
    <property type="project" value="TreeGrafter"/>
</dbReference>
<evidence type="ECO:0000256" key="4">
    <source>
        <dbReference type="SAM" id="Coils"/>
    </source>
</evidence>
<dbReference type="PANTHER" id="PTHR12409">
    <property type="entry name" value="PREFOLDIN SUBUNIT 3"/>
    <property type="match status" value="1"/>
</dbReference>